<evidence type="ECO:0000313" key="2">
    <source>
        <dbReference type="Proteomes" id="UP000192758"/>
    </source>
</evidence>
<comment type="caution">
    <text evidence="1">The sequence shown here is derived from an EMBL/GenBank/DDBJ whole genome shotgun (WGS) entry which is preliminary data.</text>
</comment>
<sequence length="231" mass="27258">MSFLHVFMPRILSYLLLNTQNIEFIYTYHDRNTIIIDFEGKSIELEIFFYKDVKKQNIHGNFVCIFGKEEFIKLNKRKQAKAYKDLVNKEEAINDSKIEDCSNIIDSINKHIYDMQITNKQNIFYVETSTDFMDLINCIHEALKHKEPSVNVKKCANTSLELLESVLNECMEISASISKAIAIKYKTIYNLYKEISIKEISNIKYEERGKMYVIGENRALKIYNFCKNFNY</sequence>
<dbReference type="EMBL" id="MNPJ01000023">
    <property type="protein sequence ID" value="OQS53968.1"/>
    <property type="molecule type" value="Genomic_DNA"/>
</dbReference>
<dbReference type="VEuPathDB" id="MicrosporidiaDB:EHP00_1736"/>
<reference evidence="1 2" key="1">
    <citation type="journal article" date="2017" name="Environ. Microbiol.">
        <title>Decay of the glycolytic pathway and adaptation to intranuclear parasitism within Enterocytozoonidae microsporidia.</title>
        <authorList>
            <person name="Wiredu Boakye D."/>
            <person name="Jaroenlak P."/>
            <person name="Prachumwat A."/>
            <person name="Williams T.A."/>
            <person name="Bateman K.S."/>
            <person name="Itsathitphaisarn O."/>
            <person name="Sritunyalucksana K."/>
            <person name="Paszkiewicz K.H."/>
            <person name="Moore K.A."/>
            <person name="Stentiford G.D."/>
            <person name="Williams B.A."/>
        </authorList>
    </citation>
    <scope>NUCLEOTIDE SEQUENCE [LARGE SCALE GENOMIC DNA]</scope>
    <source>
        <strain evidence="1 2">TH1</strain>
    </source>
</reference>
<name>A0A1W0E409_9MICR</name>
<protein>
    <submittedName>
        <fullName evidence="1">Uncharacterized protein</fullName>
    </submittedName>
</protein>
<gene>
    <name evidence="1" type="ORF">EHP00_1736</name>
</gene>
<dbReference type="OrthoDB" id="10650966at2759"/>
<evidence type="ECO:0000313" key="1">
    <source>
        <dbReference type="EMBL" id="OQS53968.1"/>
    </source>
</evidence>
<accession>A0A1W0E409</accession>
<dbReference type="Proteomes" id="UP000192758">
    <property type="component" value="Unassembled WGS sequence"/>
</dbReference>
<dbReference type="AlphaFoldDB" id="A0A1W0E409"/>
<proteinExistence type="predicted"/>
<keyword evidence="2" id="KW-1185">Reference proteome</keyword>
<organism evidence="1 2">
    <name type="scientific">Ecytonucleospora hepatopenaei</name>
    <dbReference type="NCBI Taxonomy" id="646526"/>
    <lineage>
        <taxon>Eukaryota</taxon>
        <taxon>Fungi</taxon>
        <taxon>Fungi incertae sedis</taxon>
        <taxon>Microsporidia</taxon>
        <taxon>Enterocytozoonidae</taxon>
        <taxon>Ecytonucleospora</taxon>
    </lineage>
</organism>